<dbReference type="InterPro" id="IPR027417">
    <property type="entry name" value="P-loop_NTPase"/>
</dbReference>
<dbReference type="InterPro" id="IPR011335">
    <property type="entry name" value="Restrct_endonuc-II-like"/>
</dbReference>
<evidence type="ECO:0000259" key="2">
    <source>
        <dbReference type="Pfam" id="PF12705"/>
    </source>
</evidence>
<dbReference type="Proteomes" id="UP001595805">
    <property type="component" value="Unassembled WGS sequence"/>
</dbReference>
<reference evidence="4" key="1">
    <citation type="journal article" date="2019" name="Int. J. Syst. Evol. Microbiol.">
        <title>The Global Catalogue of Microorganisms (GCM) 10K type strain sequencing project: providing services to taxonomists for standard genome sequencing and annotation.</title>
        <authorList>
            <consortium name="The Broad Institute Genomics Platform"/>
            <consortium name="The Broad Institute Genome Sequencing Center for Infectious Disease"/>
            <person name="Wu L."/>
            <person name="Ma J."/>
        </authorList>
    </citation>
    <scope>NUCLEOTIDE SEQUENCE [LARGE SCALE GENOMIC DNA]</scope>
    <source>
        <strain evidence="4">CCUG 60523</strain>
    </source>
</reference>
<sequence length="945" mass="109905">MNSFLKNTAAEILASGKNMEELVVVLPNRRAGLFFTQHLGSLIDKPTWMPEVKTIEQVFYELAGQSPADDLTLIFELYRVYESLQPDPEDFDRFYFWGELILKDFNDMDQFLADAKLVYRNLADIKELESDLSYLSAEQVALISQFWKSFSQQRLEEKEKFLRFWQILEQLYTKFQANLEVSGMAYTGKIYRQVVEQLEETQRPKKQHIFLGFNAFTLTEEKLIKHFIKEFEAEIYWDIDQYYLNDERQEAGLFFRQYQKDKVLGPTFPEVIPDQIRNKASKIKSYSIPLKINQANLVGKILEDLNPNEALDETVVILPDEQLLFPALHAVPEGIDQLNVTMGYPIRNAPIFTFLDAILDLQRYVKEREGKVSFYHKPVTDLLTFPYWKSNEQGFVANLLLEIKKTNIVEVAKDRLVLGGPMFELVFQKVSAESLFEYLGEIMQSLATDLDEDPIQRSYLYQAFKQLTRIREIFKSNSPGKVTADFYLKLFRQIFREIKLPFDGEPLAGLQFMGVLESRNLDFRRVIICDVNEGSFPPGSGINSMIPFNLRRAFGLPVQEQNDAIYAYTFYRLLHQAEEVHLIYTTASDQGKAGEMSRFMQQMQVELGTSKPEPVLVPVDLTRSKEIRVEKTEEVLKKLATYYKNDSEEGYQQQFSASALNSYLDCRLRFYFRYIAGLKEKEEVVTEIDPMTFGTMLHKAIELLYKVDPKTGYLDVTPQAIDRLKLGIPAAVDAAIADFYKLEKLDESNLSGQLLIARSIFRKYLKAILDYDQKNGDFRVLTLEGEYKSGLTIDTPNGAQEVRLGGFIDRVDQKDGVIRLIDYKTGKDEKKVPSIISLFDREDKKRNKAAMQTMLYAFFYQYAYPSNQIPLKPAIFNVKEIYDPKFSPFLIMEKEEIEDYLQIRDEFENELRHLLEEIFDPKVPFDQTTELEKCRFCAYKEICDR</sequence>
<evidence type="ECO:0000313" key="4">
    <source>
        <dbReference type="Proteomes" id="UP001595805"/>
    </source>
</evidence>
<dbReference type="InterPro" id="IPR038726">
    <property type="entry name" value="PDDEXK_AddAB-type"/>
</dbReference>
<dbReference type="EMBL" id="JBHRZS010000007">
    <property type="protein sequence ID" value="MFC3881812.1"/>
    <property type="molecule type" value="Genomic_DNA"/>
</dbReference>
<accession>A0ABV8AW76</accession>
<dbReference type="RefSeq" id="WP_377907162.1">
    <property type="nucleotide sequence ID" value="NZ_JBHRZS010000007.1"/>
</dbReference>
<dbReference type="SUPFAM" id="SSF52980">
    <property type="entry name" value="Restriction endonuclease-like"/>
    <property type="match status" value="1"/>
</dbReference>
<evidence type="ECO:0000256" key="1">
    <source>
        <dbReference type="SAM" id="Coils"/>
    </source>
</evidence>
<protein>
    <submittedName>
        <fullName evidence="3">PD-(D/E)XK nuclease family protein</fullName>
    </submittedName>
</protein>
<feature type="coiled-coil region" evidence="1">
    <location>
        <begin position="890"/>
        <end position="917"/>
    </location>
</feature>
<feature type="domain" description="PD-(D/E)XK endonuclease-like" evidence="2">
    <location>
        <begin position="654"/>
        <end position="944"/>
    </location>
</feature>
<dbReference type="SUPFAM" id="SSF52540">
    <property type="entry name" value="P-loop containing nucleoside triphosphate hydrolases"/>
    <property type="match status" value="1"/>
</dbReference>
<proteinExistence type="predicted"/>
<dbReference type="InterPro" id="IPR011604">
    <property type="entry name" value="PDDEXK-like_dom_sf"/>
</dbReference>
<name>A0ABV8AW76_9BACT</name>
<organism evidence="3 4">
    <name type="scientific">Algoriphagus namhaensis</name>
    <dbReference type="NCBI Taxonomy" id="915353"/>
    <lineage>
        <taxon>Bacteria</taxon>
        <taxon>Pseudomonadati</taxon>
        <taxon>Bacteroidota</taxon>
        <taxon>Cytophagia</taxon>
        <taxon>Cytophagales</taxon>
        <taxon>Cyclobacteriaceae</taxon>
        <taxon>Algoriphagus</taxon>
    </lineage>
</organism>
<dbReference type="Pfam" id="PF12705">
    <property type="entry name" value="PDDEXK_1"/>
    <property type="match status" value="1"/>
</dbReference>
<keyword evidence="1" id="KW-0175">Coiled coil</keyword>
<gene>
    <name evidence="3" type="ORF">ACFOSV_16570</name>
</gene>
<dbReference type="Gene3D" id="3.90.320.10">
    <property type="match status" value="1"/>
</dbReference>
<comment type="caution">
    <text evidence="3">The sequence shown here is derived from an EMBL/GenBank/DDBJ whole genome shotgun (WGS) entry which is preliminary data.</text>
</comment>
<evidence type="ECO:0000313" key="3">
    <source>
        <dbReference type="EMBL" id="MFC3881812.1"/>
    </source>
</evidence>
<keyword evidence="4" id="KW-1185">Reference proteome</keyword>